<dbReference type="PANTHER" id="PTHR24321">
    <property type="entry name" value="DEHYDROGENASES, SHORT CHAIN"/>
    <property type="match status" value="1"/>
</dbReference>
<organism evidence="4 5">
    <name type="scientific">Gemmatimonas phototrophica</name>
    <dbReference type="NCBI Taxonomy" id="1379270"/>
    <lineage>
        <taxon>Bacteria</taxon>
        <taxon>Pseudomonadati</taxon>
        <taxon>Gemmatimonadota</taxon>
        <taxon>Gemmatimonadia</taxon>
        <taxon>Gemmatimonadales</taxon>
        <taxon>Gemmatimonadaceae</taxon>
        <taxon>Gemmatimonas</taxon>
    </lineage>
</organism>
<dbReference type="Pfam" id="PF00106">
    <property type="entry name" value="adh_short"/>
    <property type="match status" value="1"/>
</dbReference>
<dbReference type="GO" id="GO:0016491">
    <property type="term" value="F:oxidoreductase activity"/>
    <property type="evidence" value="ECO:0007669"/>
    <property type="project" value="UniProtKB-KW"/>
</dbReference>
<dbReference type="PROSITE" id="PS00061">
    <property type="entry name" value="ADH_SHORT"/>
    <property type="match status" value="1"/>
</dbReference>
<reference evidence="4 5" key="1">
    <citation type="journal article" date="2014" name="Proc. Natl. Acad. Sci. U.S.A.">
        <title>Functional type 2 photosynthetic reaction centers found in the rare bacterial phylum Gemmatimonadetes.</title>
        <authorList>
            <person name="Zeng Y."/>
            <person name="Feng F."/>
            <person name="Medova H."/>
            <person name="Dean J."/>
            <person name="Koblizek M."/>
        </authorList>
    </citation>
    <scope>NUCLEOTIDE SEQUENCE [LARGE SCALE GENOMIC DNA]</scope>
    <source>
        <strain evidence="4 5">AP64</strain>
    </source>
</reference>
<dbReference type="AlphaFoldDB" id="A0A143BKK1"/>
<evidence type="ECO:0000313" key="5">
    <source>
        <dbReference type="Proteomes" id="UP000076404"/>
    </source>
</evidence>
<evidence type="ECO:0000313" key="4">
    <source>
        <dbReference type="EMBL" id="AMW05133.1"/>
    </source>
</evidence>
<evidence type="ECO:0000256" key="2">
    <source>
        <dbReference type="ARBA" id="ARBA00023002"/>
    </source>
</evidence>
<dbReference type="CDD" id="cd05233">
    <property type="entry name" value="SDR_c"/>
    <property type="match status" value="1"/>
</dbReference>
<accession>A0A143BKK1</accession>
<dbReference type="eggNOG" id="COG1028">
    <property type="taxonomic scope" value="Bacteria"/>
</dbReference>
<dbReference type="RefSeq" id="WP_026849786.1">
    <property type="nucleotide sequence ID" value="NZ_CP011454.1"/>
</dbReference>
<dbReference type="PANTHER" id="PTHR24321:SF8">
    <property type="entry name" value="ESTRADIOL 17-BETA-DEHYDROGENASE 8-RELATED"/>
    <property type="match status" value="1"/>
</dbReference>
<dbReference type="STRING" id="1379270.GEMMAAP_10510"/>
<dbReference type="PRINTS" id="PR00081">
    <property type="entry name" value="GDHRDH"/>
</dbReference>
<dbReference type="InterPro" id="IPR036291">
    <property type="entry name" value="NAD(P)-bd_dom_sf"/>
</dbReference>
<dbReference type="Gene3D" id="3.40.50.720">
    <property type="entry name" value="NAD(P)-binding Rossmann-like Domain"/>
    <property type="match status" value="1"/>
</dbReference>
<dbReference type="FunFam" id="3.40.50.720:FF:000084">
    <property type="entry name" value="Short-chain dehydrogenase reductase"/>
    <property type="match status" value="1"/>
</dbReference>
<reference evidence="4 5" key="2">
    <citation type="journal article" date="2016" name="Environ. Microbiol. Rep.">
        <title>Metagenomic evidence for the presence of phototrophic Gemmatimonadetes bacteria in diverse environments.</title>
        <authorList>
            <person name="Zeng Y."/>
            <person name="Baumbach J."/>
            <person name="Barbosa E.G."/>
            <person name="Azevedo V."/>
            <person name="Zhang C."/>
            <person name="Koblizek M."/>
        </authorList>
    </citation>
    <scope>NUCLEOTIDE SEQUENCE [LARGE SCALE GENOMIC DNA]</scope>
    <source>
        <strain evidence="4 5">AP64</strain>
    </source>
</reference>
<name>A0A143BKK1_9BACT</name>
<dbReference type="KEGG" id="gph:GEMMAAP_10510"/>
<dbReference type="OrthoDB" id="9803333at2"/>
<evidence type="ECO:0000256" key="1">
    <source>
        <dbReference type="ARBA" id="ARBA00006484"/>
    </source>
</evidence>
<dbReference type="PRINTS" id="PR00080">
    <property type="entry name" value="SDRFAMILY"/>
</dbReference>
<gene>
    <name evidence="4" type="ORF">GEMMAAP_10510</name>
</gene>
<proteinExistence type="inferred from homology"/>
<keyword evidence="5" id="KW-1185">Reference proteome</keyword>
<dbReference type="InterPro" id="IPR002347">
    <property type="entry name" value="SDR_fam"/>
</dbReference>
<dbReference type="InterPro" id="IPR020904">
    <property type="entry name" value="Sc_DH/Rdtase_CS"/>
</dbReference>
<dbReference type="EMBL" id="CP011454">
    <property type="protein sequence ID" value="AMW05133.1"/>
    <property type="molecule type" value="Genomic_DNA"/>
</dbReference>
<protein>
    <submittedName>
        <fullName evidence="4">3-ketoacyl-ACP reductase</fullName>
    </submittedName>
</protein>
<dbReference type="Proteomes" id="UP000076404">
    <property type="component" value="Chromosome"/>
</dbReference>
<comment type="similarity">
    <text evidence="1 3">Belongs to the short-chain dehydrogenases/reductases (SDR) family.</text>
</comment>
<dbReference type="SUPFAM" id="SSF51735">
    <property type="entry name" value="NAD(P)-binding Rossmann-fold domains"/>
    <property type="match status" value="1"/>
</dbReference>
<keyword evidence="2" id="KW-0560">Oxidoreductase</keyword>
<sequence>MRLTGKVAVITGAASGIGRATVELFVREGALVVAGDLHSARLTELAAHCNSLAPILTPLTGDIGKRSDAEALVDLAQATHGRVDILVNNAGIMDYMAGVGELTDEVWQRVLRVNLDGPMYTSRRVMPLMLNQGQGSIINIASIAGLSGGAAGAAYTSSKHALVGLTKSTAWMYAQRGVRCNVICPGATRTNIAESMPADRLDPVGAARAGLFATLVPAWLESTDIAELALFLASDAARFINGAVITADGGWMAI</sequence>
<evidence type="ECO:0000256" key="3">
    <source>
        <dbReference type="RuleBase" id="RU000363"/>
    </source>
</evidence>